<dbReference type="GO" id="GO:0005829">
    <property type="term" value="C:cytosol"/>
    <property type="evidence" value="ECO:0007669"/>
    <property type="project" value="TreeGrafter"/>
</dbReference>
<dbReference type="AlphaFoldDB" id="A0A0R1YP94"/>
<name>A0A0R1YP94_9LACO</name>
<gene>
    <name evidence="2" type="ORF">FD47_GL001132</name>
</gene>
<dbReference type="Proteomes" id="UP000051010">
    <property type="component" value="Unassembled WGS sequence"/>
</dbReference>
<evidence type="ECO:0000313" key="2">
    <source>
        <dbReference type="EMBL" id="KRM43919.1"/>
    </source>
</evidence>
<dbReference type="GO" id="GO:0010181">
    <property type="term" value="F:FMN binding"/>
    <property type="evidence" value="ECO:0007669"/>
    <property type="project" value="TreeGrafter"/>
</dbReference>
<feature type="domain" description="NADPH-dependent FMN reductase-like" evidence="1">
    <location>
        <begin position="4"/>
        <end position="147"/>
    </location>
</feature>
<reference evidence="2 3" key="1">
    <citation type="journal article" date="2015" name="Genome Announc.">
        <title>Expanding the biotechnology potential of lactobacilli through comparative genomics of 213 strains and associated genera.</title>
        <authorList>
            <person name="Sun Z."/>
            <person name="Harris H.M."/>
            <person name="McCann A."/>
            <person name="Guo C."/>
            <person name="Argimon S."/>
            <person name="Zhang W."/>
            <person name="Yang X."/>
            <person name="Jeffery I.B."/>
            <person name="Cooney J.C."/>
            <person name="Kagawa T.F."/>
            <person name="Liu W."/>
            <person name="Song Y."/>
            <person name="Salvetti E."/>
            <person name="Wrobel A."/>
            <person name="Rasinkangas P."/>
            <person name="Parkhill J."/>
            <person name="Rea M.C."/>
            <person name="O'Sullivan O."/>
            <person name="Ritari J."/>
            <person name="Douillard F.P."/>
            <person name="Paul Ross R."/>
            <person name="Yang R."/>
            <person name="Briner A.E."/>
            <person name="Felis G.E."/>
            <person name="de Vos W.M."/>
            <person name="Barrangou R."/>
            <person name="Klaenhammer T.R."/>
            <person name="Caufield P.W."/>
            <person name="Cui Y."/>
            <person name="Zhang H."/>
            <person name="O'Toole P.W."/>
        </authorList>
    </citation>
    <scope>NUCLEOTIDE SEQUENCE [LARGE SCALE GENOMIC DNA]</scope>
    <source>
        <strain evidence="2 3">DSM 18390</strain>
    </source>
</reference>
<dbReference type="PATRIC" id="fig|1423786.4.peg.1216"/>
<accession>A0A0R1YP94</accession>
<dbReference type="InterPro" id="IPR005025">
    <property type="entry name" value="FMN_Rdtase-like_dom"/>
</dbReference>
<evidence type="ECO:0000313" key="3">
    <source>
        <dbReference type="Proteomes" id="UP000051010"/>
    </source>
</evidence>
<dbReference type="InterPro" id="IPR050712">
    <property type="entry name" value="NAD(P)H-dep_reductase"/>
</dbReference>
<evidence type="ECO:0000259" key="1">
    <source>
        <dbReference type="Pfam" id="PF03358"/>
    </source>
</evidence>
<dbReference type="PANTHER" id="PTHR30543:SF21">
    <property type="entry name" value="NAD(P)H-DEPENDENT FMN REDUCTASE LOT6"/>
    <property type="match status" value="1"/>
</dbReference>
<organism evidence="2 3">
    <name type="scientific">Lentilactobacillus parafarraginis DSM 18390 = JCM 14109</name>
    <dbReference type="NCBI Taxonomy" id="1423786"/>
    <lineage>
        <taxon>Bacteria</taxon>
        <taxon>Bacillati</taxon>
        <taxon>Bacillota</taxon>
        <taxon>Bacilli</taxon>
        <taxon>Lactobacillales</taxon>
        <taxon>Lactobacillaceae</taxon>
        <taxon>Lentilactobacillus</taxon>
    </lineage>
</organism>
<dbReference type="EMBL" id="AZFZ01000024">
    <property type="protein sequence ID" value="KRM43919.1"/>
    <property type="molecule type" value="Genomic_DNA"/>
</dbReference>
<proteinExistence type="predicted"/>
<protein>
    <submittedName>
        <fullName evidence="2">NAD(P)H dehydrogenase</fullName>
    </submittedName>
</protein>
<comment type="caution">
    <text evidence="2">The sequence shown here is derived from an EMBL/GenBank/DDBJ whole genome shotgun (WGS) entry which is preliminary data.</text>
</comment>
<dbReference type="GO" id="GO:0016491">
    <property type="term" value="F:oxidoreductase activity"/>
    <property type="evidence" value="ECO:0007669"/>
    <property type="project" value="InterPro"/>
</dbReference>
<dbReference type="InterPro" id="IPR029039">
    <property type="entry name" value="Flavoprotein-like_sf"/>
</dbReference>
<sequence length="180" mass="20061">MMTNIGVLVGSLSQRSYSQKIANYLMSQHLSTTFVQVNFEILPLYNPDLEKEPLLEWQVFRSVIDQMDALLFITQEYNLSIPGGLKNAIDVLSVPSPKPHIAHKPALVITDSSGARGGANANIHIQQLLRYIGMNVMNDFITVGNVHEQFDSQDRLINEQVGAQLNGAIKKFIESVDSQH</sequence>
<dbReference type="PANTHER" id="PTHR30543">
    <property type="entry name" value="CHROMATE REDUCTASE"/>
    <property type="match status" value="1"/>
</dbReference>
<dbReference type="SUPFAM" id="SSF52218">
    <property type="entry name" value="Flavoproteins"/>
    <property type="match status" value="1"/>
</dbReference>
<dbReference type="Pfam" id="PF03358">
    <property type="entry name" value="FMN_red"/>
    <property type="match status" value="1"/>
</dbReference>
<dbReference type="Gene3D" id="3.40.50.360">
    <property type="match status" value="1"/>
</dbReference>